<proteinExistence type="predicted"/>
<dbReference type="AlphaFoldDB" id="A0A0D9X7T1"/>
<dbReference type="STRING" id="77586.A0A0D9X7T1"/>
<reference evidence="4" key="2">
    <citation type="submission" date="2013-12" db="EMBL/GenBank/DDBJ databases">
        <authorList>
            <person name="Yu Y."/>
            <person name="Lee S."/>
            <person name="de Baynast K."/>
            <person name="Wissotski M."/>
            <person name="Liu L."/>
            <person name="Talag J."/>
            <person name="Goicoechea J."/>
            <person name="Angelova A."/>
            <person name="Jetty R."/>
            <person name="Kudrna D."/>
            <person name="Golser W."/>
            <person name="Rivera L."/>
            <person name="Zhang J."/>
            <person name="Wing R."/>
        </authorList>
    </citation>
    <scope>NUCLEOTIDE SEQUENCE</scope>
</reference>
<dbReference type="SMART" id="SM00292">
    <property type="entry name" value="BRCT"/>
    <property type="match status" value="1"/>
</dbReference>
<feature type="compositionally biased region" description="Basic residues" evidence="1">
    <location>
        <begin position="176"/>
        <end position="187"/>
    </location>
</feature>
<dbReference type="Pfam" id="PF12738">
    <property type="entry name" value="PTCB-BRCT"/>
    <property type="match status" value="1"/>
</dbReference>
<dbReference type="EnsemblPlants" id="LPERR08G11980.1">
    <property type="protein sequence ID" value="LPERR08G11980.1"/>
    <property type="gene ID" value="LPERR08G11980"/>
</dbReference>
<sequence>MPAVKGMGDVVVTVSGYHGDERHRLVKLIAETGASYVGAMSRSITHLVCWRLEGKKFDIARRLRTRVVSHRWFEDCLKEGRRLPEKPYIMESGEEAGPVPELPTFPRAQSKRNASMMDRCLKQLPDDFCNTSYATNVLTVPDSDSDCDYQRWSDSSLLKENFNGGDENSKVGGTHVKGRRKRLKHAQKSTNEDALDPEDNSLMARNGRHESSYTSSRCTSRQMGDLSRFLHNDDARTIGKRNGFVKKKSKTKHADYLIGSCENGSLMDNLDKSEMLDALRTEEQRKTKKTRVPSSFQQSTLDMSMILRKVRIKKILNWVKVQEAFNQAIHSHKKQLSVLRREQIKQALTLQLMIKREMMRNPLWKNPPVIKGKQNFHASFAGQIFLPQGASYHVDIDFVIHAFKDGRIVWGKVSTCPLCKTSFNWISKIDEAGTSDQKIYSQTIPCLASTDTFMFDDRAYVLPESLSGQGACYQCHFREPEELLLSCHVCRSQWVQMLHF</sequence>
<dbReference type="InterPro" id="IPR036420">
    <property type="entry name" value="BRCT_dom_sf"/>
</dbReference>
<dbReference type="Gramene" id="LPERR08G11980.1">
    <property type="protein sequence ID" value="LPERR08G11980.1"/>
    <property type="gene ID" value="LPERR08G11980"/>
</dbReference>
<evidence type="ECO:0000313" key="4">
    <source>
        <dbReference type="Proteomes" id="UP000032180"/>
    </source>
</evidence>
<organism evidence="3 4">
    <name type="scientific">Leersia perrieri</name>
    <dbReference type="NCBI Taxonomy" id="77586"/>
    <lineage>
        <taxon>Eukaryota</taxon>
        <taxon>Viridiplantae</taxon>
        <taxon>Streptophyta</taxon>
        <taxon>Embryophyta</taxon>
        <taxon>Tracheophyta</taxon>
        <taxon>Spermatophyta</taxon>
        <taxon>Magnoliopsida</taxon>
        <taxon>Liliopsida</taxon>
        <taxon>Poales</taxon>
        <taxon>Poaceae</taxon>
        <taxon>BOP clade</taxon>
        <taxon>Oryzoideae</taxon>
        <taxon>Oryzeae</taxon>
        <taxon>Oryzinae</taxon>
        <taxon>Leersia</taxon>
    </lineage>
</organism>
<dbReference type="PROSITE" id="PS50172">
    <property type="entry name" value="BRCT"/>
    <property type="match status" value="1"/>
</dbReference>
<protein>
    <recommendedName>
        <fullName evidence="2">BRCT domain-containing protein</fullName>
    </recommendedName>
</protein>
<evidence type="ECO:0000313" key="3">
    <source>
        <dbReference type="EnsemblPlants" id="LPERR08G11980.1"/>
    </source>
</evidence>
<reference evidence="3 4" key="1">
    <citation type="submission" date="2012-08" db="EMBL/GenBank/DDBJ databases">
        <title>Oryza genome evolution.</title>
        <authorList>
            <person name="Wing R.A."/>
        </authorList>
    </citation>
    <scope>NUCLEOTIDE SEQUENCE</scope>
</reference>
<keyword evidence="4" id="KW-1185">Reference proteome</keyword>
<accession>A0A0D9X7T1</accession>
<dbReference type="HOGENOM" id="CLU_024969_0_0_1"/>
<dbReference type="InterPro" id="IPR001357">
    <property type="entry name" value="BRCT_dom"/>
</dbReference>
<dbReference type="PANTHER" id="PTHR47776">
    <property type="entry name" value="F5A8.9 PROTEIN"/>
    <property type="match status" value="1"/>
</dbReference>
<name>A0A0D9X7T1_9ORYZ</name>
<dbReference type="SUPFAM" id="SSF52113">
    <property type="entry name" value="BRCT domain"/>
    <property type="match status" value="1"/>
</dbReference>
<feature type="region of interest" description="Disordered" evidence="1">
    <location>
        <begin position="160"/>
        <end position="215"/>
    </location>
</feature>
<evidence type="ECO:0000259" key="2">
    <source>
        <dbReference type="PROSITE" id="PS50172"/>
    </source>
</evidence>
<evidence type="ECO:0000256" key="1">
    <source>
        <dbReference type="SAM" id="MobiDB-lite"/>
    </source>
</evidence>
<dbReference type="eggNOG" id="KOG0825">
    <property type="taxonomic scope" value="Eukaryota"/>
</dbReference>
<dbReference type="Gene3D" id="3.40.50.10190">
    <property type="entry name" value="BRCT domain"/>
    <property type="match status" value="1"/>
</dbReference>
<feature type="domain" description="BRCT" evidence="2">
    <location>
        <begin position="2"/>
        <end position="90"/>
    </location>
</feature>
<dbReference type="eggNOG" id="KOG2043">
    <property type="taxonomic scope" value="Eukaryota"/>
</dbReference>
<dbReference type="PANTHER" id="PTHR47776:SF2">
    <property type="entry name" value="RING-TYPE E3 UBIQUITIN TRANSFERASE BRCA1"/>
    <property type="match status" value="1"/>
</dbReference>
<dbReference type="Proteomes" id="UP000032180">
    <property type="component" value="Chromosome 8"/>
</dbReference>
<reference evidence="3" key="3">
    <citation type="submission" date="2015-04" db="UniProtKB">
        <authorList>
            <consortium name="EnsemblPlants"/>
        </authorList>
    </citation>
    <scope>IDENTIFICATION</scope>
</reference>